<dbReference type="InterPro" id="IPR027266">
    <property type="entry name" value="TrmE/GcvT-like"/>
</dbReference>
<dbReference type="Pfam" id="PF10396">
    <property type="entry name" value="TrmE_N"/>
    <property type="match status" value="1"/>
</dbReference>
<dbReference type="Proteomes" id="UP000796880">
    <property type="component" value="Unassembled WGS sequence"/>
</dbReference>
<evidence type="ECO:0000256" key="8">
    <source>
        <dbReference type="ARBA" id="ARBA00022842"/>
    </source>
</evidence>
<evidence type="ECO:0000256" key="4">
    <source>
        <dbReference type="ARBA" id="ARBA00022694"/>
    </source>
</evidence>
<dbReference type="PROSITE" id="PS51709">
    <property type="entry name" value="G_TRME"/>
    <property type="match status" value="1"/>
</dbReference>
<sequence>MTSGFHPHRHGTLMARLPAVRYLISHSYRPTPPGAAIASLLTTHLSNPISSTKVTLLFPPVYYSTKLTKHISSKIPGPKTHLTPRENTLLLNRDERLATGGSRAVNVNELTESASTIAAIVTAVGGLPGAVGIVRLSGPSAVAVVGRVFRPARKKKRKSCNSYLWRPTSHVVEYGVVLDPHGDVVDEVLVIPMLAPRSYTREDVVELQCHGSEVCLNRVLRACLQAGARLAEPGEFTLRAFLNGRLDLSQAENVEKLISAKSVAAADSALAGIQGAFSSLVKSLRMQCIELLTEIEARLDFEDEMPPLDLDLIVSKINSMSQDVERALETANYDKLLQSGIQIAIVGRPNVGKSSLLNAWSKSERAIVTEIAGTTRDVVEASVTVHGIPVTLLDTAGIRETDDIVEKIGVERSEAVATGADITIMTISALDGWTPEDTKLLNRIQSNKKLSGSSTPMILVINKIDCVESSSMEDVGKDGNVFSKHVLTCAVTGQGIKELEATISEIVGLNTIPEGGCRWTVNQRQCEQLVRTKEAFLRLKASIEEQIPLDFWTIDLRDAALALGQISGEDISEEVLVGRELTREELKEKEKRSKAKQEKEKKEEERKAKEKEKRKREGRKRKEKEEKEKEKKRQSQQDLKKKREREKKKRQKEKYKNKK</sequence>
<feature type="compositionally biased region" description="Basic residues" evidence="12">
    <location>
        <begin position="642"/>
        <end position="659"/>
    </location>
</feature>
<evidence type="ECO:0000313" key="14">
    <source>
        <dbReference type="EMBL" id="KAF3445768.1"/>
    </source>
</evidence>
<comment type="caution">
    <text evidence="14">The sequence shown here is derived from an EMBL/GenBank/DDBJ whole genome shotgun (WGS) entry which is preliminary data.</text>
</comment>
<feature type="region of interest" description="Disordered" evidence="12">
    <location>
        <begin position="586"/>
        <end position="659"/>
    </location>
</feature>
<dbReference type="Pfam" id="PF12631">
    <property type="entry name" value="MnmE_helical"/>
    <property type="match status" value="1"/>
</dbReference>
<dbReference type="CDD" id="cd14858">
    <property type="entry name" value="TrmE_N"/>
    <property type="match status" value="1"/>
</dbReference>
<dbReference type="EMBL" id="VOIH02000005">
    <property type="protein sequence ID" value="KAF3445768.1"/>
    <property type="molecule type" value="Genomic_DNA"/>
</dbReference>
<keyword evidence="15" id="KW-1185">Reference proteome</keyword>
<keyword evidence="6 11" id="KW-0547">Nucleotide-binding</keyword>
<evidence type="ECO:0000256" key="1">
    <source>
        <dbReference type="ARBA" id="ARBA00004229"/>
    </source>
</evidence>
<dbReference type="GO" id="GO:0042802">
    <property type="term" value="F:identical protein binding"/>
    <property type="evidence" value="ECO:0007669"/>
    <property type="project" value="UniProtKB-ARBA"/>
</dbReference>
<keyword evidence="8" id="KW-0460">Magnesium</keyword>
<dbReference type="Gene3D" id="1.20.120.430">
    <property type="entry name" value="tRNA modification GTPase MnmE domain 2"/>
    <property type="match status" value="1"/>
</dbReference>
<dbReference type="Pfam" id="PF01926">
    <property type="entry name" value="MMR_HSR1"/>
    <property type="match status" value="1"/>
</dbReference>
<evidence type="ECO:0000256" key="11">
    <source>
        <dbReference type="RuleBase" id="RU003313"/>
    </source>
</evidence>
<dbReference type="FunFam" id="3.40.50.300:FF:000494">
    <property type="entry name" value="tRNA modification GTPase MnmE"/>
    <property type="match status" value="1"/>
</dbReference>
<dbReference type="GO" id="GO:0002098">
    <property type="term" value="P:tRNA wobble uridine modification"/>
    <property type="evidence" value="ECO:0007669"/>
    <property type="project" value="TreeGrafter"/>
</dbReference>
<dbReference type="GO" id="GO:0009507">
    <property type="term" value="C:chloroplast"/>
    <property type="evidence" value="ECO:0007669"/>
    <property type="project" value="UniProtKB-SubCell"/>
</dbReference>
<dbReference type="GO" id="GO:0030488">
    <property type="term" value="P:tRNA methylation"/>
    <property type="evidence" value="ECO:0007669"/>
    <property type="project" value="TreeGrafter"/>
</dbReference>
<protein>
    <recommendedName>
        <fullName evidence="13">TrmE-type G domain-containing protein</fullName>
    </recommendedName>
</protein>
<keyword evidence="7" id="KW-0378">Hydrolase</keyword>
<evidence type="ECO:0000256" key="6">
    <source>
        <dbReference type="ARBA" id="ARBA00022741"/>
    </source>
</evidence>
<dbReference type="Gene3D" id="3.40.50.300">
    <property type="entry name" value="P-loop containing nucleotide triphosphate hydrolases"/>
    <property type="match status" value="1"/>
</dbReference>
<gene>
    <name evidence="14" type="ORF">FNV43_RR10945</name>
</gene>
<evidence type="ECO:0000256" key="10">
    <source>
        <dbReference type="ARBA" id="ARBA00023134"/>
    </source>
</evidence>
<dbReference type="InterPro" id="IPR025867">
    <property type="entry name" value="MnmE_helical"/>
</dbReference>
<dbReference type="InterPro" id="IPR004520">
    <property type="entry name" value="GTPase_MnmE"/>
</dbReference>
<dbReference type="PANTHER" id="PTHR42714">
    <property type="entry name" value="TRNA MODIFICATION GTPASE GTPBP3"/>
    <property type="match status" value="1"/>
</dbReference>
<keyword evidence="3" id="KW-0963">Cytoplasm</keyword>
<dbReference type="NCBIfam" id="TIGR00450">
    <property type="entry name" value="mnmE_trmE_thdF"/>
    <property type="match status" value="1"/>
</dbReference>
<feature type="domain" description="TrmE-type G" evidence="13">
    <location>
        <begin position="340"/>
        <end position="508"/>
    </location>
</feature>
<feature type="compositionally biased region" description="Basic residues" evidence="12">
    <location>
        <begin position="612"/>
        <end position="622"/>
    </location>
</feature>
<keyword evidence="5" id="KW-0479">Metal-binding</keyword>
<dbReference type="GO" id="GO:0005525">
    <property type="term" value="F:GTP binding"/>
    <property type="evidence" value="ECO:0007669"/>
    <property type="project" value="UniProtKB-KW"/>
</dbReference>
<keyword evidence="10 11" id="KW-0342">GTP-binding</keyword>
<dbReference type="HAMAP" id="MF_00379">
    <property type="entry name" value="GTPase_MnmE"/>
    <property type="match status" value="1"/>
</dbReference>
<keyword evidence="4 11" id="KW-0819">tRNA processing</keyword>
<dbReference type="InterPro" id="IPR018948">
    <property type="entry name" value="GTP-bd_TrmE_N"/>
</dbReference>
<feature type="compositionally biased region" description="Basic and acidic residues" evidence="12">
    <location>
        <begin position="623"/>
        <end position="641"/>
    </location>
</feature>
<comment type="similarity">
    <text evidence="2 11">Belongs to the TRAFAC class TrmE-Era-EngA-EngB-Septin-like GTPase superfamily. TrmE GTPase family.</text>
</comment>
<evidence type="ECO:0000256" key="7">
    <source>
        <dbReference type="ARBA" id="ARBA00022801"/>
    </source>
</evidence>
<evidence type="ECO:0000259" key="13">
    <source>
        <dbReference type="PROSITE" id="PS51709"/>
    </source>
</evidence>
<dbReference type="InterPro" id="IPR006073">
    <property type="entry name" value="GTP-bd"/>
</dbReference>
<organism evidence="14 15">
    <name type="scientific">Rhamnella rubrinervis</name>
    <dbReference type="NCBI Taxonomy" id="2594499"/>
    <lineage>
        <taxon>Eukaryota</taxon>
        <taxon>Viridiplantae</taxon>
        <taxon>Streptophyta</taxon>
        <taxon>Embryophyta</taxon>
        <taxon>Tracheophyta</taxon>
        <taxon>Spermatophyta</taxon>
        <taxon>Magnoliopsida</taxon>
        <taxon>eudicotyledons</taxon>
        <taxon>Gunneridae</taxon>
        <taxon>Pentapetalae</taxon>
        <taxon>rosids</taxon>
        <taxon>fabids</taxon>
        <taxon>Rosales</taxon>
        <taxon>Rhamnaceae</taxon>
        <taxon>rhamnoid group</taxon>
        <taxon>Rhamneae</taxon>
        <taxon>Rhamnella</taxon>
    </lineage>
</organism>
<reference evidence="14" key="1">
    <citation type="submission" date="2020-03" db="EMBL/GenBank/DDBJ databases">
        <title>A high-quality chromosome-level genome assembly of a woody plant with both climbing and erect habits, Rhamnella rubrinervis.</title>
        <authorList>
            <person name="Lu Z."/>
            <person name="Yang Y."/>
            <person name="Zhu X."/>
            <person name="Sun Y."/>
        </authorList>
    </citation>
    <scope>NUCLEOTIDE SEQUENCE</scope>
    <source>
        <strain evidence="14">BYM</strain>
        <tissue evidence="14">Leaf</tissue>
    </source>
</reference>
<dbReference type="InterPro" id="IPR027368">
    <property type="entry name" value="MnmE_dom2"/>
</dbReference>
<dbReference type="InterPro" id="IPR031168">
    <property type="entry name" value="G_TrmE"/>
</dbReference>
<dbReference type="GO" id="GO:0005829">
    <property type="term" value="C:cytosol"/>
    <property type="evidence" value="ECO:0007669"/>
    <property type="project" value="TreeGrafter"/>
</dbReference>
<evidence type="ECO:0000256" key="2">
    <source>
        <dbReference type="ARBA" id="ARBA00011043"/>
    </source>
</evidence>
<accession>A0A8K0H5D4</accession>
<dbReference type="InterPro" id="IPR027417">
    <property type="entry name" value="P-loop_NTPase"/>
</dbReference>
<evidence type="ECO:0000256" key="12">
    <source>
        <dbReference type="SAM" id="MobiDB-lite"/>
    </source>
</evidence>
<evidence type="ECO:0000313" key="15">
    <source>
        <dbReference type="Proteomes" id="UP000796880"/>
    </source>
</evidence>
<dbReference type="CDD" id="cd04164">
    <property type="entry name" value="trmE"/>
    <property type="match status" value="1"/>
</dbReference>
<comment type="subcellular location">
    <subcellularLocation>
        <location evidence="1">Plastid</location>
        <location evidence="1">Chloroplast</location>
    </subcellularLocation>
</comment>
<dbReference type="FunFam" id="3.30.1360.120:FF:000003">
    <property type="entry name" value="tRNA modification GTPase MnmE"/>
    <property type="match status" value="1"/>
</dbReference>
<proteinExistence type="inferred from homology"/>
<dbReference type="Gene3D" id="3.30.1360.120">
    <property type="entry name" value="Probable tRNA modification gtpase trme, domain 1"/>
    <property type="match status" value="1"/>
</dbReference>
<dbReference type="GO" id="GO:0003924">
    <property type="term" value="F:GTPase activity"/>
    <property type="evidence" value="ECO:0007669"/>
    <property type="project" value="InterPro"/>
</dbReference>
<evidence type="ECO:0000256" key="3">
    <source>
        <dbReference type="ARBA" id="ARBA00022490"/>
    </source>
</evidence>
<dbReference type="OrthoDB" id="188276at2759"/>
<dbReference type="GO" id="GO:0046872">
    <property type="term" value="F:metal ion binding"/>
    <property type="evidence" value="ECO:0007669"/>
    <property type="project" value="UniProtKB-KW"/>
</dbReference>
<dbReference type="AlphaFoldDB" id="A0A8K0H5D4"/>
<dbReference type="NCBIfam" id="TIGR00231">
    <property type="entry name" value="small_GTP"/>
    <property type="match status" value="1"/>
</dbReference>
<dbReference type="PANTHER" id="PTHR42714:SF2">
    <property type="entry name" value="TRNA MODIFICATION GTPASE GTPBP3, MITOCHONDRIAL"/>
    <property type="match status" value="1"/>
</dbReference>
<name>A0A8K0H5D4_9ROSA</name>
<feature type="compositionally biased region" description="Basic and acidic residues" evidence="12">
    <location>
        <begin position="586"/>
        <end position="611"/>
    </location>
</feature>
<keyword evidence="9" id="KW-0630">Potassium</keyword>
<dbReference type="SUPFAM" id="SSF52540">
    <property type="entry name" value="P-loop containing nucleoside triphosphate hydrolases"/>
    <property type="match status" value="1"/>
</dbReference>
<dbReference type="InterPro" id="IPR005225">
    <property type="entry name" value="Small_GTP-bd"/>
</dbReference>
<evidence type="ECO:0000256" key="5">
    <source>
        <dbReference type="ARBA" id="ARBA00022723"/>
    </source>
</evidence>
<evidence type="ECO:0000256" key="9">
    <source>
        <dbReference type="ARBA" id="ARBA00022958"/>
    </source>
</evidence>